<comment type="caution">
    <text evidence="1">The sequence shown here is derived from an EMBL/GenBank/DDBJ whole genome shotgun (WGS) entry which is preliminary data.</text>
</comment>
<evidence type="ECO:0000313" key="2">
    <source>
        <dbReference type="Proteomes" id="UP000887013"/>
    </source>
</evidence>
<reference evidence="1" key="1">
    <citation type="submission" date="2020-08" db="EMBL/GenBank/DDBJ databases">
        <title>Multicomponent nature underlies the extraordinary mechanical properties of spider dragline silk.</title>
        <authorList>
            <person name="Kono N."/>
            <person name="Nakamura H."/>
            <person name="Mori M."/>
            <person name="Yoshida Y."/>
            <person name="Ohtoshi R."/>
            <person name="Malay A.D."/>
            <person name="Moran D.A.P."/>
            <person name="Tomita M."/>
            <person name="Numata K."/>
            <person name="Arakawa K."/>
        </authorList>
    </citation>
    <scope>NUCLEOTIDE SEQUENCE</scope>
</reference>
<dbReference type="Proteomes" id="UP000887013">
    <property type="component" value="Unassembled WGS sequence"/>
</dbReference>
<dbReference type="AlphaFoldDB" id="A0A8X6TSP8"/>
<sequence>MLLISSKAKTDCSDELEFITLNISETEVHGKVTDTPTFPKGRTTQLRLSDIKAKTRKNIGKRYQQDKGNHTVSYNERFKRIMFGKHKILDEIALRNIDKNRTKKLIVRLRMSNYCRS</sequence>
<name>A0A8X6TSP8_NEPPI</name>
<gene>
    <name evidence="1" type="ORF">NPIL_360891</name>
</gene>
<keyword evidence="2" id="KW-1185">Reference proteome</keyword>
<evidence type="ECO:0000313" key="1">
    <source>
        <dbReference type="EMBL" id="GFT43321.1"/>
    </source>
</evidence>
<proteinExistence type="predicted"/>
<protein>
    <submittedName>
        <fullName evidence="1">Uncharacterized protein</fullName>
    </submittedName>
</protein>
<accession>A0A8X6TSP8</accession>
<organism evidence="1 2">
    <name type="scientific">Nephila pilipes</name>
    <name type="common">Giant wood spider</name>
    <name type="synonym">Nephila maculata</name>
    <dbReference type="NCBI Taxonomy" id="299642"/>
    <lineage>
        <taxon>Eukaryota</taxon>
        <taxon>Metazoa</taxon>
        <taxon>Ecdysozoa</taxon>
        <taxon>Arthropoda</taxon>
        <taxon>Chelicerata</taxon>
        <taxon>Arachnida</taxon>
        <taxon>Araneae</taxon>
        <taxon>Araneomorphae</taxon>
        <taxon>Entelegynae</taxon>
        <taxon>Araneoidea</taxon>
        <taxon>Nephilidae</taxon>
        <taxon>Nephila</taxon>
    </lineage>
</organism>
<dbReference type="EMBL" id="BMAW01110486">
    <property type="protein sequence ID" value="GFT43321.1"/>
    <property type="molecule type" value="Genomic_DNA"/>
</dbReference>